<dbReference type="AlphaFoldDB" id="A0AAV4C5P8"/>
<protein>
    <submittedName>
        <fullName evidence="2">Uncharacterized protein</fullName>
    </submittedName>
</protein>
<feature type="compositionally biased region" description="Acidic residues" evidence="1">
    <location>
        <begin position="7"/>
        <end position="44"/>
    </location>
</feature>
<organism evidence="2 3">
    <name type="scientific">Plakobranchus ocellatus</name>
    <dbReference type="NCBI Taxonomy" id="259542"/>
    <lineage>
        <taxon>Eukaryota</taxon>
        <taxon>Metazoa</taxon>
        <taxon>Spiralia</taxon>
        <taxon>Lophotrochozoa</taxon>
        <taxon>Mollusca</taxon>
        <taxon>Gastropoda</taxon>
        <taxon>Heterobranchia</taxon>
        <taxon>Euthyneura</taxon>
        <taxon>Panpulmonata</taxon>
        <taxon>Sacoglossa</taxon>
        <taxon>Placobranchoidea</taxon>
        <taxon>Plakobranchidae</taxon>
        <taxon>Plakobranchus</taxon>
    </lineage>
</organism>
<name>A0AAV4C5P8_9GAST</name>
<reference evidence="2 3" key="1">
    <citation type="journal article" date="2021" name="Elife">
        <title>Chloroplast acquisition without the gene transfer in kleptoplastic sea slugs, Plakobranchus ocellatus.</title>
        <authorList>
            <person name="Maeda T."/>
            <person name="Takahashi S."/>
            <person name="Yoshida T."/>
            <person name="Shimamura S."/>
            <person name="Takaki Y."/>
            <person name="Nagai Y."/>
            <person name="Toyoda A."/>
            <person name="Suzuki Y."/>
            <person name="Arimoto A."/>
            <person name="Ishii H."/>
            <person name="Satoh N."/>
            <person name="Nishiyama T."/>
            <person name="Hasebe M."/>
            <person name="Maruyama T."/>
            <person name="Minagawa J."/>
            <person name="Obokata J."/>
            <person name="Shigenobu S."/>
        </authorList>
    </citation>
    <scope>NUCLEOTIDE SEQUENCE [LARGE SCALE GENOMIC DNA]</scope>
</reference>
<evidence type="ECO:0000313" key="2">
    <source>
        <dbReference type="EMBL" id="GFO30641.1"/>
    </source>
</evidence>
<accession>A0AAV4C5P8</accession>
<dbReference type="EMBL" id="BLXT01006250">
    <property type="protein sequence ID" value="GFO30641.1"/>
    <property type="molecule type" value="Genomic_DNA"/>
</dbReference>
<feature type="region of interest" description="Disordered" evidence="1">
    <location>
        <begin position="1"/>
        <end position="66"/>
    </location>
</feature>
<evidence type="ECO:0000256" key="1">
    <source>
        <dbReference type="SAM" id="MobiDB-lite"/>
    </source>
</evidence>
<feature type="compositionally biased region" description="Gly residues" evidence="1">
    <location>
        <begin position="45"/>
        <end position="54"/>
    </location>
</feature>
<proteinExistence type="predicted"/>
<comment type="caution">
    <text evidence="2">The sequence shown here is derived from an EMBL/GenBank/DDBJ whole genome shotgun (WGS) entry which is preliminary data.</text>
</comment>
<keyword evidence="3" id="KW-1185">Reference proteome</keyword>
<dbReference type="Proteomes" id="UP000735302">
    <property type="component" value="Unassembled WGS sequence"/>
</dbReference>
<evidence type="ECO:0000313" key="3">
    <source>
        <dbReference type="Proteomes" id="UP000735302"/>
    </source>
</evidence>
<gene>
    <name evidence="2" type="ORF">PoB_005714600</name>
</gene>
<sequence length="76" mass="8107">MVVVCSGDDDYDKDMDNVEDDENDDDNGSGCGGDDDVNGDDDGGGDGSDVGGRYGHLKSNINNHDDCEKKIDDLYN</sequence>